<feature type="non-terminal residue" evidence="2">
    <location>
        <position position="23"/>
    </location>
</feature>
<proteinExistence type="predicted"/>
<dbReference type="AlphaFoldDB" id="A6JHV6"/>
<sequence length="23" mass="2518">MSPLVSVQIPEQKVTGCKTSEKQ</sequence>
<accession>A6JHV6</accession>
<evidence type="ECO:0000313" key="3">
    <source>
        <dbReference type="Proteomes" id="UP000234681"/>
    </source>
</evidence>
<dbReference type="Proteomes" id="UP000234681">
    <property type="component" value="Chromosome 1"/>
</dbReference>
<gene>
    <name evidence="2" type="ORF">rCG_57567</name>
</gene>
<feature type="region of interest" description="Disordered" evidence="1">
    <location>
        <begin position="1"/>
        <end position="23"/>
    </location>
</feature>
<protein>
    <submittedName>
        <fullName evidence="2">RCG57567</fullName>
    </submittedName>
</protein>
<reference evidence="3" key="1">
    <citation type="submission" date="2005-09" db="EMBL/GenBank/DDBJ databases">
        <authorList>
            <person name="Mural R.J."/>
            <person name="Li P.W."/>
            <person name="Adams M.D."/>
            <person name="Amanatides P.G."/>
            <person name="Baden-Tillson H."/>
            <person name="Barnstead M."/>
            <person name="Chin S.H."/>
            <person name="Dew I."/>
            <person name="Evans C.A."/>
            <person name="Ferriera S."/>
            <person name="Flanigan M."/>
            <person name="Fosler C."/>
            <person name="Glodek A."/>
            <person name="Gu Z."/>
            <person name="Holt R.A."/>
            <person name="Jennings D."/>
            <person name="Kraft C.L."/>
            <person name="Lu F."/>
            <person name="Nguyen T."/>
            <person name="Nusskern D.R."/>
            <person name="Pfannkoch C.M."/>
            <person name="Sitter C."/>
            <person name="Sutton G.G."/>
            <person name="Venter J.C."/>
            <person name="Wang Z."/>
            <person name="Woodage T."/>
            <person name="Zheng X.H."/>
            <person name="Zhong F."/>
        </authorList>
    </citation>
    <scope>NUCLEOTIDE SEQUENCE [LARGE SCALE GENOMIC DNA]</scope>
    <source>
        <strain>BN</strain>
        <strain evidence="3">Sprague-Dawley</strain>
    </source>
</reference>
<dbReference type="EMBL" id="CH473986">
    <property type="protein sequence ID" value="EDL94432.1"/>
    <property type="molecule type" value="Genomic_DNA"/>
</dbReference>
<organism evidence="2 3">
    <name type="scientific">Rattus norvegicus</name>
    <name type="common">Rat</name>
    <dbReference type="NCBI Taxonomy" id="10116"/>
    <lineage>
        <taxon>Eukaryota</taxon>
        <taxon>Metazoa</taxon>
        <taxon>Chordata</taxon>
        <taxon>Craniata</taxon>
        <taxon>Vertebrata</taxon>
        <taxon>Euteleostomi</taxon>
        <taxon>Mammalia</taxon>
        <taxon>Eutheria</taxon>
        <taxon>Euarchontoglires</taxon>
        <taxon>Glires</taxon>
        <taxon>Rodentia</taxon>
        <taxon>Myomorpha</taxon>
        <taxon>Muroidea</taxon>
        <taxon>Muridae</taxon>
        <taxon>Murinae</taxon>
        <taxon>Rattus</taxon>
    </lineage>
</organism>
<evidence type="ECO:0000256" key="1">
    <source>
        <dbReference type="SAM" id="MobiDB-lite"/>
    </source>
</evidence>
<evidence type="ECO:0000313" key="2">
    <source>
        <dbReference type="EMBL" id="EDL94432.1"/>
    </source>
</evidence>
<name>A6JHV6_RAT</name>